<evidence type="ECO:0000256" key="1">
    <source>
        <dbReference type="SAM" id="Phobius"/>
    </source>
</evidence>
<proteinExistence type="predicted"/>
<keyword evidence="1" id="KW-0472">Membrane</keyword>
<feature type="transmembrane region" description="Helical" evidence="1">
    <location>
        <begin position="23"/>
        <end position="42"/>
    </location>
</feature>
<keyword evidence="3" id="KW-1185">Reference proteome</keyword>
<keyword evidence="1" id="KW-1133">Transmembrane helix</keyword>
<gene>
    <name evidence="2" type="ORF">GCM10023258_08470</name>
</gene>
<evidence type="ECO:0008006" key="4">
    <source>
        <dbReference type="Google" id="ProtNLM"/>
    </source>
</evidence>
<dbReference type="EMBL" id="BAABIW010000006">
    <property type="protein sequence ID" value="GAA5020106.1"/>
    <property type="molecule type" value="Genomic_DNA"/>
</dbReference>
<sequence>MDTTTDTTTTPPIRHRPRLRRSLTSLVVAVLTVLVGILQAPGASALQYYNASGWYGGVTPYKVTHFDYWTPGPGSVVMAGLHVPGPLVTRSNGSTGLQKVGITYVITRYLSNGFTSTEQWSSYYWLPAGTTQARLGDHKQSATATGGRFNVRTGLVWYDSSNRWLGQRAIDYNGGLSDYACTYSHYVACLVYNGSISIGNRR</sequence>
<evidence type="ECO:0000313" key="2">
    <source>
        <dbReference type="EMBL" id="GAA5020106.1"/>
    </source>
</evidence>
<name>A0ABP9J474_9MICO</name>
<dbReference type="Proteomes" id="UP001500427">
    <property type="component" value="Unassembled WGS sequence"/>
</dbReference>
<keyword evidence="1" id="KW-0812">Transmembrane</keyword>
<evidence type="ECO:0000313" key="3">
    <source>
        <dbReference type="Proteomes" id="UP001500427"/>
    </source>
</evidence>
<protein>
    <recommendedName>
        <fullName evidence="4">Secreted protein</fullName>
    </recommendedName>
</protein>
<reference evidence="3" key="1">
    <citation type="journal article" date="2019" name="Int. J. Syst. Evol. Microbiol.">
        <title>The Global Catalogue of Microorganisms (GCM) 10K type strain sequencing project: providing services to taxonomists for standard genome sequencing and annotation.</title>
        <authorList>
            <consortium name="The Broad Institute Genomics Platform"/>
            <consortium name="The Broad Institute Genome Sequencing Center for Infectious Disease"/>
            <person name="Wu L."/>
            <person name="Ma J."/>
        </authorList>
    </citation>
    <scope>NUCLEOTIDE SEQUENCE [LARGE SCALE GENOMIC DNA]</scope>
    <source>
        <strain evidence="3">JCM 17687</strain>
    </source>
</reference>
<accession>A0ABP9J474</accession>
<dbReference type="RefSeq" id="WP_345506189.1">
    <property type="nucleotide sequence ID" value="NZ_BAABIW010000006.1"/>
</dbReference>
<organism evidence="2 3">
    <name type="scientific">Terrabacter aeriphilus</name>
    <dbReference type="NCBI Taxonomy" id="515662"/>
    <lineage>
        <taxon>Bacteria</taxon>
        <taxon>Bacillati</taxon>
        <taxon>Actinomycetota</taxon>
        <taxon>Actinomycetes</taxon>
        <taxon>Micrococcales</taxon>
        <taxon>Intrasporangiaceae</taxon>
        <taxon>Terrabacter</taxon>
    </lineage>
</organism>
<comment type="caution">
    <text evidence="2">The sequence shown here is derived from an EMBL/GenBank/DDBJ whole genome shotgun (WGS) entry which is preliminary data.</text>
</comment>